<organism evidence="1 2">
    <name type="scientific">Yersinia mollaretii</name>
    <dbReference type="NCBI Taxonomy" id="33060"/>
    <lineage>
        <taxon>Bacteria</taxon>
        <taxon>Pseudomonadati</taxon>
        <taxon>Pseudomonadota</taxon>
        <taxon>Gammaproteobacteria</taxon>
        <taxon>Enterobacterales</taxon>
        <taxon>Yersiniaceae</taxon>
        <taxon>Yersinia</taxon>
    </lineage>
</organism>
<dbReference type="AlphaFoldDB" id="A0AA36PJK4"/>
<accession>A0AA36PJK4</accession>
<evidence type="ECO:0000313" key="2">
    <source>
        <dbReference type="Proteomes" id="UP000040841"/>
    </source>
</evidence>
<protein>
    <submittedName>
        <fullName evidence="1">Phage holin</fullName>
    </submittedName>
</protein>
<comment type="caution">
    <text evidence="1">The sequence shown here is derived from an EMBL/GenBank/DDBJ whole genome shotgun (WGS) entry which is preliminary data.</text>
</comment>
<dbReference type="Pfam" id="PF05106">
    <property type="entry name" value="Phage_holin_3_1"/>
    <property type="match status" value="1"/>
</dbReference>
<name>A0AA36PJK4_YERMO</name>
<dbReference type="InterPro" id="IPR006481">
    <property type="entry name" value="Phage_lambda_GpS_holin"/>
</dbReference>
<sequence>MRGFFISTTRPARMGGGDMKMHNNPDLMDIITKWIAAHRLEFCYGGIAGIIAWLRGRYNEKPWRRCFLDALMCAAIAFAVRDVLDFFGLSTDLAYISSVIIGYLGTDYLSSLFKWKVTGRPIEEGKGNDK</sequence>
<gene>
    <name evidence="1" type="ORF">ERS008502_02297</name>
</gene>
<proteinExistence type="predicted"/>
<evidence type="ECO:0000313" key="1">
    <source>
        <dbReference type="EMBL" id="CNI11447.1"/>
    </source>
</evidence>
<dbReference type="NCBIfam" id="TIGR01594">
    <property type="entry name" value="holin_lambda"/>
    <property type="match status" value="1"/>
</dbReference>
<dbReference type="Proteomes" id="UP000040841">
    <property type="component" value="Unassembled WGS sequence"/>
</dbReference>
<dbReference type="EMBL" id="CQBM01000004">
    <property type="protein sequence ID" value="CNI11447.1"/>
    <property type="molecule type" value="Genomic_DNA"/>
</dbReference>
<reference evidence="1 2" key="1">
    <citation type="submission" date="2015-03" db="EMBL/GenBank/DDBJ databases">
        <authorList>
            <consortium name="Pathogen Informatics"/>
            <person name="Murphy D."/>
        </authorList>
    </citation>
    <scope>NUCLEOTIDE SEQUENCE [LARGE SCALE GENOMIC DNA]</scope>
    <source>
        <strain evidence="1 2">FE82747</strain>
    </source>
</reference>